<sequence length="290" mass="33959">MSRTIMPYHLGCTVWSLPEWKGIFFTDDAKPGQFLKQYASVFNAVEGNTTFYNVPDESIIKKWGEQTPKGFKFCFKFPRYITHEKRMHNVKGDVLDFIRLFVPIREKVGPFMIQFPDSFSSKELYRLEEVFSILPKAFSYSVEVRHKDFFDHGKHERNLVSLLKSYDVDRVIFDTRKLHSTKSVEGSIIEAQKKKPKVPVRFDTTGSRPVLRYVGTNDILNNEPYLKEWAIIVAEWIGEGLHPYVFIHAPNKVDQPKLCQHFHKLLSEFLEVPPLREWPVNKQDTQLGLF</sequence>
<dbReference type="RefSeq" id="WP_390297422.1">
    <property type="nucleotide sequence ID" value="NZ_JBHULI010000002.1"/>
</dbReference>
<protein>
    <submittedName>
        <fullName evidence="1">DUF72 domain-containing protein</fullName>
    </submittedName>
</protein>
<keyword evidence="2" id="KW-1185">Reference proteome</keyword>
<evidence type="ECO:0000313" key="1">
    <source>
        <dbReference type="EMBL" id="MFD2531072.1"/>
    </source>
</evidence>
<reference evidence="2" key="1">
    <citation type="journal article" date="2019" name="Int. J. Syst. Evol. Microbiol.">
        <title>The Global Catalogue of Microorganisms (GCM) 10K type strain sequencing project: providing services to taxonomists for standard genome sequencing and annotation.</title>
        <authorList>
            <consortium name="The Broad Institute Genomics Platform"/>
            <consortium name="The Broad Institute Genome Sequencing Center for Infectious Disease"/>
            <person name="Wu L."/>
            <person name="Ma J."/>
        </authorList>
    </citation>
    <scope>NUCLEOTIDE SEQUENCE [LARGE SCALE GENOMIC DNA]</scope>
    <source>
        <strain evidence="2">KCTC 52042</strain>
    </source>
</reference>
<dbReference type="PANTHER" id="PTHR30348">
    <property type="entry name" value="UNCHARACTERIZED PROTEIN YECE"/>
    <property type="match status" value="1"/>
</dbReference>
<proteinExistence type="predicted"/>
<dbReference type="InterPro" id="IPR002763">
    <property type="entry name" value="DUF72"/>
</dbReference>
<dbReference type="Gene3D" id="3.20.20.410">
    <property type="entry name" value="Protein of unknown function UPF0759"/>
    <property type="match status" value="1"/>
</dbReference>
<dbReference type="EMBL" id="JBHULI010000002">
    <property type="protein sequence ID" value="MFD2531072.1"/>
    <property type="molecule type" value="Genomic_DNA"/>
</dbReference>
<dbReference type="Pfam" id="PF01904">
    <property type="entry name" value="DUF72"/>
    <property type="match status" value="1"/>
</dbReference>
<dbReference type="InterPro" id="IPR036520">
    <property type="entry name" value="UPF0759_sf"/>
</dbReference>
<organism evidence="1 2">
    <name type="scientific">Gracilimonas halophila</name>
    <dbReference type="NCBI Taxonomy" id="1834464"/>
    <lineage>
        <taxon>Bacteria</taxon>
        <taxon>Pseudomonadati</taxon>
        <taxon>Balneolota</taxon>
        <taxon>Balneolia</taxon>
        <taxon>Balneolales</taxon>
        <taxon>Balneolaceae</taxon>
        <taxon>Gracilimonas</taxon>
    </lineage>
</organism>
<evidence type="ECO:0000313" key="2">
    <source>
        <dbReference type="Proteomes" id="UP001597460"/>
    </source>
</evidence>
<gene>
    <name evidence="1" type="ORF">ACFSVN_01275</name>
</gene>
<dbReference type="SUPFAM" id="SSF117396">
    <property type="entry name" value="TM1631-like"/>
    <property type="match status" value="1"/>
</dbReference>
<dbReference type="PANTHER" id="PTHR30348:SF9">
    <property type="entry name" value="UPF0759 PROTEIN YECE"/>
    <property type="match status" value="1"/>
</dbReference>
<comment type="caution">
    <text evidence="1">The sequence shown here is derived from an EMBL/GenBank/DDBJ whole genome shotgun (WGS) entry which is preliminary data.</text>
</comment>
<dbReference type="Proteomes" id="UP001597460">
    <property type="component" value="Unassembled WGS sequence"/>
</dbReference>
<accession>A0ABW5JIE1</accession>
<name>A0ABW5JIE1_9BACT</name>